<gene>
    <name evidence="1" type="ORF">D3H65_20315</name>
</gene>
<accession>A0A3B7MPW3</accession>
<name>A0A3B7MPW3_9BACT</name>
<dbReference type="KEGG" id="pseg:D3H65_20315"/>
<dbReference type="Proteomes" id="UP000263900">
    <property type="component" value="Chromosome"/>
</dbReference>
<sequence length="242" mass="27238">MLYKNKISRTAIPGYSLIPKDDHYQVKKITLTAERVKTDPAFHRTRICAGDFAKAARLGRRIRNALLLHSSIKTTAPLLAGRLHIALRTSPSADPDFSTACFDNLLGYNFNPRVDWQQCTTIQPDVVANIHKNWITTRLPAFIPTEQLIPPGGITHCRIFTTVVAINCKEKEEAEIITKTTTLIPIKQMHIKPRHLTAELTHMKGRLIIVALGIHWYGPAGYKGAMIRKPPGPLTIIYIRHQ</sequence>
<proteinExistence type="predicted"/>
<dbReference type="EMBL" id="CP032157">
    <property type="protein sequence ID" value="AXY76188.1"/>
    <property type="molecule type" value="Genomic_DNA"/>
</dbReference>
<organism evidence="1 2">
    <name type="scientific">Paraflavitalea soli</name>
    <dbReference type="NCBI Taxonomy" id="2315862"/>
    <lineage>
        <taxon>Bacteria</taxon>
        <taxon>Pseudomonadati</taxon>
        <taxon>Bacteroidota</taxon>
        <taxon>Chitinophagia</taxon>
        <taxon>Chitinophagales</taxon>
        <taxon>Chitinophagaceae</taxon>
        <taxon>Paraflavitalea</taxon>
    </lineage>
</organism>
<keyword evidence="2" id="KW-1185">Reference proteome</keyword>
<evidence type="ECO:0000313" key="2">
    <source>
        <dbReference type="Proteomes" id="UP000263900"/>
    </source>
</evidence>
<reference evidence="1 2" key="1">
    <citation type="submission" date="2018-09" db="EMBL/GenBank/DDBJ databases">
        <title>Genome sequencing of strain 6GH32-13.</title>
        <authorList>
            <person name="Weon H.-Y."/>
            <person name="Heo J."/>
            <person name="Kwon S.-W."/>
        </authorList>
    </citation>
    <scope>NUCLEOTIDE SEQUENCE [LARGE SCALE GENOMIC DNA]</scope>
    <source>
        <strain evidence="1 2">5GH32-13</strain>
    </source>
</reference>
<protein>
    <submittedName>
        <fullName evidence="1">Uncharacterized protein</fullName>
    </submittedName>
</protein>
<evidence type="ECO:0000313" key="1">
    <source>
        <dbReference type="EMBL" id="AXY76188.1"/>
    </source>
</evidence>
<dbReference type="RefSeq" id="WP_119052067.1">
    <property type="nucleotide sequence ID" value="NZ_CP032157.1"/>
</dbReference>
<dbReference type="AlphaFoldDB" id="A0A3B7MPW3"/>
<dbReference type="OrthoDB" id="645138at2"/>